<dbReference type="RefSeq" id="WP_117321515.1">
    <property type="nucleotide sequence ID" value="NZ_QVTD01000003.1"/>
</dbReference>
<sequence length="266" mass="31053">MTFKQDAMFEHSFWLQVLGDHSRFILDTLAPAETADIQKAQYFKENYDSMLNGLPNLSENQLIPFTQNVKELTHRFRGFKLSLLRRHLTGRIKINMTPTFINHMVNELEEYLNIIGYLEKGEKPPVFHELHHHLLWLIDAAGHAGIINDTMDAVEKDIKYRSAAFSKKFADFYLKAVELTGYLRANLDKFPALQKMNEDVKLEIKLFRCFLDELEEYELTEQTLGIFSALMADHMAREECYYLMKVAESTNTELPECNPAKKRVEH</sequence>
<accession>A0A372LGB6</accession>
<dbReference type="OrthoDB" id="1633927at2"/>
<dbReference type="InterPro" id="IPR021328">
    <property type="entry name" value="CotB-like"/>
</dbReference>
<dbReference type="EMBL" id="QVTD01000003">
    <property type="protein sequence ID" value="RFU65340.1"/>
    <property type="molecule type" value="Genomic_DNA"/>
</dbReference>
<evidence type="ECO:0000313" key="2">
    <source>
        <dbReference type="Proteomes" id="UP000262939"/>
    </source>
</evidence>
<comment type="caution">
    <text evidence="1">The sequence shown here is derived from an EMBL/GenBank/DDBJ whole genome shotgun (WGS) entry which is preliminary data.</text>
</comment>
<dbReference type="Pfam" id="PF11155">
    <property type="entry name" value="DUF2935"/>
    <property type="match status" value="2"/>
</dbReference>
<dbReference type="Gene3D" id="1.20.1260.120">
    <property type="entry name" value="Protein of unknown function DUF2935"/>
    <property type="match status" value="1"/>
</dbReference>
<dbReference type="AlphaFoldDB" id="A0A372LGB6"/>
<dbReference type="Proteomes" id="UP000262939">
    <property type="component" value="Unassembled WGS sequence"/>
</dbReference>
<evidence type="ECO:0000313" key="1">
    <source>
        <dbReference type="EMBL" id="RFU65340.1"/>
    </source>
</evidence>
<proteinExistence type="predicted"/>
<dbReference type="SUPFAM" id="SSF158430">
    <property type="entry name" value="Bacillus cereus metalloprotein-like"/>
    <property type="match status" value="2"/>
</dbReference>
<name>A0A372LGB6_9BACI</name>
<gene>
    <name evidence="1" type="ORF">D0466_05430</name>
</gene>
<reference evidence="1 2" key="1">
    <citation type="submission" date="2018-08" db="EMBL/GenBank/DDBJ databases">
        <title>Bacillus chawlae sp. nov., Bacillus glennii sp. nov., and Bacillus saganii sp. nov. Isolated from the Vehicle Assembly Building at Kennedy Space Center where the Viking Spacecraft were Assembled.</title>
        <authorList>
            <person name="Seuylemezian A."/>
            <person name="Vaishampayan P."/>
        </authorList>
    </citation>
    <scope>NUCLEOTIDE SEQUENCE [LARGE SCALE GENOMIC DNA]</scope>
    <source>
        <strain evidence="1 2">V44-8</strain>
    </source>
</reference>
<protein>
    <submittedName>
        <fullName evidence="1">DUF2935 domain-containing protein</fullName>
    </submittedName>
</protein>
<organism evidence="1 2">
    <name type="scientific">Peribacillus glennii</name>
    <dbReference type="NCBI Taxonomy" id="2303991"/>
    <lineage>
        <taxon>Bacteria</taxon>
        <taxon>Bacillati</taxon>
        <taxon>Bacillota</taxon>
        <taxon>Bacilli</taxon>
        <taxon>Bacillales</taxon>
        <taxon>Bacillaceae</taxon>
        <taxon>Peribacillus</taxon>
    </lineage>
</organism>
<keyword evidence="2" id="KW-1185">Reference proteome</keyword>